<comment type="caution">
    <text evidence="1">The sequence shown here is derived from an EMBL/GenBank/DDBJ whole genome shotgun (WGS) entry which is preliminary data.</text>
</comment>
<proteinExistence type="predicted"/>
<protein>
    <submittedName>
        <fullName evidence="1">Uncharacterized protein</fullName>
    </submittedName>
</protein>
<feature type="non-terminal residue" evidence="1">
    <location>
        <position position="41"/>
    </location>
</feature>
<accession>G9XAE4</accession>
<evidence type="ECO:0000313" key="2">
    <source>
        <dbReference type="Proteomes" id="UP000003379"/>
    </source>
</evidence>
<dbReference type="AlphaFoldDB" id="G9XAE4"/>
<sequence>MDNLIKNYENIPDNLKKEKRWCLYKIIQRDGKNTKLPLMPS</sequence>
<dbReference type="HOGENOM" id="CLU_3281516_0_0_9"/>
<dbReference type="EMBL" id="AFZG01000005">
    <property type="protein sequence ID" value="EHL20075.1"/>
    <property type="molecule type" value="Genomic_DNA"/>
</dbReference>
<gene>
    <name evidence="1" type="ORF">HMPREF9628_02321</name>
</gene>
<organism evidence="1 2">
    <name type="scientific">Peptoanaerobacter stomatis</name>
    <dbReference type="NCBI Taxonomy" id="796937"/>
    <lineage>
        <taxon>Bacteria</taxon>
        <taxon>Bacillati</taxon>
        <taxon>Bacillota</taxon>
        <taxon>Clostridia</taxon>
        <taxon>Peptostreptococcales</taxon>
        <taxon>Filifactoraceae</taxon>
        <taxon>Peptoanaerobacter</taxon>
    </lineage>
</organism>
<dbReference type="Proteomes" id="UP000003379">
    <property type="component" value="Unassembled WGS sequence"/>
</dbReference>
<reference evidence="1 2" key="1">
    <citation type="submission" date="2011-08" db="EMBL/GenBank/DDBJ databases">
        <title>The Genome Sequence of Eubacteriaceae bacterium CM5.</title>
        <authorList>
            <consortium name="The Broad Institute Genome Sequencing Platform"/>
            <person name="Earl A."/>
            <person name="Ward D."/>
            <person name="Feldgarden M."/>
            <person name="Gevers D."/>
            <person name="Sizova M."/>
            <person name="Hazen A."/>
            <person name="Epstein S."/>
            <person name="Young S.K."/>
            <person name="Zeng Q."/>
            <person name="Gargeya S."/>
            <person name="Fitzgerald M."/>
            <person name="Haas B."/>
            <person name="Abouelleil A."/>
            <person name="Alvarado L."/>
            <person name="Arachchi H.M."/>
            <person name="Berlin A."/>
            <person name="Brown A."/>
            <person name="Chapman S.B."/>
            <person name="Chen Z."/>
            <person name="Dunbar C."/>
            <person name="Freedman E."/>
            <person name="Gearin G."/>
            <person name="Gellesch M."/>
            <person name="Goldberg J."/>
            <person name="Griggs A."/>
            <person name="Gujja S."/>
            <person name="Heiman D."/>
            <person name="Howarth C."/>
            <person name="Larson L."/>
            <person name="Lui A."/>
            <person name="MacDonald P.J.P."/>
            <person name="Montmayeur A."/>
            <person name="Murphy C."/>
            <person name="Neiman D."/>
            <person name="Pearson M."/>
            <person name="Priest M."/>
            <person name="Roberts A."/>
            <person name="Saif S."/>
            <person name="Shea T."/>
            <person name="Shenoy N."/>
            <person name="Sisk P."/>
            <person name="Stolte C."/>
            <person name="Sykes S."/>
            <person name="Wortman J."/>
            <person name="Nusbaum C."/>
            <person name="Birren B."/>
        </authorList>
    </citation>
    <scope>NUCLEOTIDE SEQUENCE [LARGE SCALE GENOMIC DNA]</scope>
    <source>
        <strain evidence="1 2">CM5</strain>
    </source>
</reference>
<evidence type="ECO:0000313" key="1">
    <source>
        <dbReference type="EMBL" id="EHL20075.1"/>
    </source>
</evidence>
<name>G9XAE4_9FIRM</name>